<dbReference type="Proteomes" id="UP000516437">
    <property type="component" value="Chromosome 7"/>
</dbReference>
<organism evidence="1 2">
    <name type="scientific">Morella rubra</name>
    <name type="common">Chinese bayberry</name>
    <dbReference type="NCBI Taxonomy" id="262757"/>
    <lineage>
        <taxon>Eukaryota</taxon>
        <taxon>Viridiplantae</taxon>
        <taxon>Streptophyta</taxon>
        <taxon>Embryophyta</taxon>
        <taxon>Tracheophyta</taxon>
        <taxon>Spermatophyta</taxon>
        <taxon>Magnoliopsida</taxon>
        <taxon>eudicotyledons</taxon>
        <taxon>Gunneridae</taxon>
        <taxon>Pentapetalae</taxon>
        <taxon>rosids</taxon>
        <taxon>fabids</taxon>
        <taxon>Fagales</taxon>
        <taxon>Myricaceae</taxon>
        <taxon>Morella</taxon>
    </lineage>
</organism>
<comment type="caution">
    <text evidence="1">The sequence shown here is derived from an EMBL/GenBank/DDBJ whole genome shotgun (WGS) entry which is preliminary data.</text>
</comment>
<dbReference type="EMBL" id="RXIC02000025">
    <property type="protein sequence ID" value="KAB1205614.1"/>
    <property type="molecule type" value="Genomic_DNA"/>
</dbReference>
<sequence>MEIVPSAYYQSLKRYWRRRRYKRLNGANSNKRKLKIARLGAGTARRLWRMRATPKISRNIILSPIKLLAKFHDAYVDVMIRLATGNGGRSNDVGLFGEKRVAKGPQISTVSSGEEVDGRLVLEIYKRIVSTREIAVF</sequence>
<dbReference type="AlphaFoldDB" id="A0A6A1UYU4"/>
<gene>
    <name evidence="1" type="ORF">CJ030_MR7G017786</name>
</gene>
<dbReference type="OrthoDB" id="764584at2759"/>
<protein>
    <submittedName>
        <fullName evidence="1">Uncharacterized protein</fullName>
    </submittedName>
</protein>
<dbReference type="PANTHER" id="PTHR33702">
    <property type="entry name" value="BNAA09G40010D PROTEIN"/>
    <property type="match status" value="1"/>
</dbReference>
<reference evidence="1 2" key="1">
    <citation type="journal article" date="2019" name="Plant Biotechnol. J.">
        <title>The red bayberry genome and genetic basis of sex determination.</title>
        <authorList>
            <person name="Jia H.M."/>
            <person name="Jia H.J."/>
            <person name="Cai Q.L."/>
            <person name="Wang Y."/>
            <person name="Zhao H.B."/>
            <person name="Yang W.F."/>
            <person name="Wang G.Y."/>
            <person name="Li Y.H."/>
            <person name="Zhan D.L."/>
            <person name="Shen Y.T."/>
            <person name="Niu Q.F."/>
            <person name="Chang L."/>
            <person name="Qiu J."/>
            <person name="Zhao L."/>
            <person name="Xie H.B."/>
            <person name="Fu W.Y."/>
            <person name="Jin J."/>
            <person name="Li X.W."/>
            <person name="Jiao Y."/>
            <person name="Zhou C.C."/>
            <person name="Tu T."/>
            <person name="Chai C.Y."/>
            <person name="Gao J.L."/>
            <person name="Fan L.J."/>
            <person name="van de Weg E."/>
            <person name="Wang J.Y."/>
            <person name="Gao Z.S."/>
        </authorList>
    </citation>
    <scope>NUCLEOTIDE SEQUENCE [LARGE SCALE GENOMIC DNA]</scope>
    <source>
        <tissue evidence="1">Leaves</tissue>
    </source>
</reference>
<evidence type="ECO:0000313" key="1">
    <source>
        <dbReference type="EMBL" id="KAB1205614.1"/>
    </source>
</evidence>
<evidence type="ECO:0000313" key="2">
    <source>
        <dbReference type="Proteomes" id="UP000516437"/>
    </source>
</evidence>
<dbReference type="PANTHER" id="PTHR33702:SF2">
    <property type="match status" value="1"/>
</dbReference>
<name>A0A6A1UYU4_9ROSI</name>
<keyword evidence="2" id="KW-1185">Reference proteome</keyword>
<accession>A0A6A1UYU4</accession>
<proteinExistence type="predicted"/>